<keyword evidence="1" id="KW-0732">Signal</keyword>
<evidence type="ECO:0000256" key="1">
    <source>
        <dbReference type="SAM" id="SignalP"/>
    </source>
</evidence>
<dbReference type="OrthoDB" id="5965825at2"/>
<dbReference type="Pfam" id="PF20396">
    <property type="entry name" value="DUF6689"/>
    <property type="match status" value="1"/>
</dbReference>
<feature type="chain" id="PRO_5007163638" description="Secreted protein" evidence="1">
    <location>
        <begin position="35"/>
        <end position="291"/>
    </location>
</feature>
<dbReference type="Proteomes" id="UP000023435">
    <property type="component" value="Unassembled WGS sequence"/>
</dbReference>
<comment type="caution">
    <text evidence="2">The sequence shown here is derived from an EMBL/GenBank/DDBJ whole genome shotgun (WGS) entry which is preliminary data.</text>
</comment>
<keyword evidence="3" id="KW-1185">Reference proteome</keyword>
<dbReference type="AlphaFoldDB" id="A0A120AG15"/>
<dbReference type="InterPro" id="IPR046511">
    <property type="entry name" value="DUF6689"/>
</dbReference>
<dbReference type="EMBL" id="JAJA02000001">
    <property type="protein sequence ID" value="KWS03875.1"/>
    <property type="molecule type" value="Genomic_DNA"/>
</dbReference>
<name>A0A120AG15_9GAMM</name>
<dbReference type="RefSeq" id="WP_036101952.1">
    <property type="nucleotide sequence ID" value="NZ_JAJA02000001.1"/>
</dbReference>
<evidence type="ECO:0008006" key="4">
    <source>
        <dbReference type="Google" id="ProtNLM"/>
    </source>
</evidence>
<sequence>MRHTFAQSPAPRRSAAWLAWTLTALWLFAASAQAQTLPISVSASGNHAEASITLPGLPGSPLAEVLLDFEDASGLSAYSLGISARAVSLSDADLLARLPDFDLTTVQSALPVMVTIEPPLYGGLRFNGTGRVELHTHLLPYTAGSRLRLFKAPVGGAFRDITDEIAAGSVRARGTYGGFSQFLILADLRPTGTVIANKIQRLRNRVELLPLAERAAFDDLLDDVESALAVADYAAALAATDDVRGRAQTRAGSYIANTWRATRTHRNHAGELAAGAATLRFSIAFLRDHGP</sequence>
<proteinExistence type="predicted"/>
<reference evidence="2 3" key="1">
    <citation type="journal article" date="2014" name="Genome Announc.">
        <title>Draft Genome Sequence of Lysobacter capsici AZ78, a Bacterium Antagonistic to Plant-Pathogenic Oomycetes.</title>
        <authorList>
            <person name="Puopolo G."/>
            <person name="Sonego P."/>
            <person name="Engelen K."/>
            <person name="Pertot I."/>
        </authorList>
    </citation>
    <scope>NUCLEOTIDE SEQUENCE [LARGE SCALE GENOMIC DNA]</scope>
    <source>
        <strain evidence="2 3">AZ78</strain>
    </source>
</reference>
<organism evidence="2 3">
    <name type="scientific">Lysobacter capsici AZ78</name>
    <dbReference type="NCBI Taxonomy" id="1444315"/>
    <lineage>
        <taxon>Bacteria</taxon>
        <taxon>Pseudomonadati</taxon>
        <taxon>Pseudomonadota</taxon>
        <taxon>Gammaproteobacteria</taxon>
        <taxon>Lysobacterales</taxon>
        <taxon>Lysobacteraceae</taxon>
        <taxon>Lysobacter</taxon>
    </lineage>
</organism>
<gene>
    <name evidence="2" type="ORF">AZ78_1424</name>
</gene>
<accession>A0A120AG15</accession>
<evidence type="ECO:0000313" key="3">
    <source>
        <dbReference type="Proteomes" id="UP000023435"/>
    </source>
</evidence>
<evidence type="ECO:0000313" key="2">
    <source>
        <dbReference type="EMBL" id="KWS03875.1"/>
    </source>
</evidence>
<feature type="signal peptide" evidence="1">
    <location>
        <begin position="1"/>
        <end position="34"/>
    </location>
</feature>
<protein>
    <recommendedName>
        <fullName evidence="4">Secreted protein</fullName>
    </recommendedName>
</protein>